<gene>
    <name evidence="24" type="ORF">EI555_006355</name>
</gene>
<keyword evidence="10" id="KW-0732">Signal</keyword>
<dbReference type="FunFam" id="4.10.400.10:FF:000069">
    <property type="entry name" value="complement component C8 beta chain"/>
    <property type="match status" value="1"/>
</dbReference>
<keyword evidence="12" id="KW-0204">Cytolysis</keyword>
<evidence type="ECO:0000256" key="22">
    <source>
        <dbReference type="PROSITE-ProRule" id="PRU00124"/>
    </source>
</evidence>
<dbReference type="AlphaFoldDB" id="A0A4U1F5J9"/>
<feature type="disulfide bond" evidence="22">
    <location>
        <begin position="73"/>
        <end position="85"/>
    </location>
</feature>
<keyword evidence="14" id="KW-0180">Complement pathway</keyword>
<dbReference type="GO" id="GO:0005579">
    <property type="term" value="C:membrane attack complex"/>
    <property type="evidence" value="ECO:0007669"/>
    <property type="project" value="UniProtKB-KW"/>
</dbReference>
<dbReference type="Pfam" id="PF00057">
    <property type="entry name" value="Ldl_recept_a"/>
    <property type="match status" value="1"/>
</dbReference>
<dbReference type="InterPro" id="IPR020863">
    <property type="entry name" value="MACPF_CS"/>
</dbReference>
<dbReference type="GO" id="GO:0005576">
    <property type="term" value="C:extracellular region"/>
    <property type="evidence" value="ECO:0007669"/>
    <property type="project" value="UniProtKB-SubCell"/>
</dbReference>
<comment type="similarity">
    <text evidence="3">Belongs to the complement C6/C7/C8/C9 family.</text>
</comment>
<dbReference type="GO" id="GO:0006958">
    <property type="term" value="P:complement activation, classical pathway"/>
    <property type="evidence" value="ECO:0007669"/>
    <property type="project" value="UniProtKB-KW"/>
</dbReference>
<dbReference type="PANTHER" id="PTHR45742">
    <property type="entry name" value="COMPLEMENT COMPONENT C6"/>
    <property type="match status" value="1"/>
</dbReference>
<evidence type="ECO:0000256" key="5">
    <source>
        <dbReference type="ARBA" id="ARBA00022525"/>
    </source>
</evidence>
<evidence type="ECO:0000256" key="12">
    <source>
        <dbReference type="ARBA" id="ARBA00022852"/>
    </source>
</evidence>
<evidence type="ECO:0000256" key="15">
    <source>
        <dbReference type="ARBA" id="ARBA00023058"/>
    </source>
</evidence>
<dbReference type="PROSITE" id="PS01209">
    <property type="entry name" value="LDLRA_1"/>
    <property type="match status" value="1"/>
</dbReference>
<feature type="non-terminal residue" evidence="24">
    <location>
        <position position="444"/>
    </location>
</feature>
<feature type="non-terminal residue" evidence="24">
    <location>
        <position position="1"/>
    </location>
</feature>
<dbReference type="PANTHER" id="PTHR45742:SF1">
    <property type="entry name" value="COMPLEMENT COMPONENT C8 ALPHA CHAIN"/>
    <property type="match status" value="1"/>
</dbReference>
<evidence type="ECO:0000313" key="24">
    <source>
        <dbReference type="EMBL" id="TKC43896.1"/>
    </source>
</evidence>
<dbReference type="InterPro" id="IPR036055">
    <property type="entry name" value="LDL_receptor-like_sf"/>
</dbReference>
<evidence type="ECO:0000256" key="14">
    <source>
        <dbReference type="ARBA" id="ARBA00022875"/>
    </source>
</evidence>
<keyword evidence="20" id="KW-1053">Target membrane</keyword>
<dbReference type="GO" id="GO:0006957">
    <property type="term" value="P:complement activation, alternative pathway"/>
    <property type="evidence" value="ECO:0007669"/>
    <property type="project" value="UniProtKB-KW"/>
</dbReference>
<keyword evidence="4" id="KW-1134">Transmembrane beta strand</keyword>
<keyword evidence="17 22" id="KW-1015">Disulfide bond</keyword>
<dbReference type="PROSITE" id="PS00279">
    <property type="entry name" value="MACPF_1"/>
    <property type="match status" value="1"/>
</dbReference>
<evidence type="ECO:0000256" key="16">
    <source>
        <dbReference type="ARBA" id="ARBA00023136"/>
    </source>
</evidence>
<dbReference type="InterPro" id="IPR001862">
    <property type="entry name" value="MAC_perforin"/>
</dbReference>
<dbReference type="InterPro" id="IPR002172">
    <property type="entry name" value="LDrepeatLR_classA_rpt"/>
</dbReference>
<proteinExistence type="inferred from homology"/>
<evidence type="ECO:0000256" key="17">
    <source>
        <dbReference type="ARBA" id="ARBA00023157"/>
    </source>
</evidence>
<evidence type="ECO:0000256" key="18">
    <source>
        <dbReference type="ARBA" id="ARBA00023162"/>
    </source>
</evidence>
<name>A0A4U1F5J9_MONMO</name>
<keyword evidence="16" id="KW-0472">Membrane</keyword>
<sequence>RVSRAVQSSTPTAVSCQLGNWGEWTDCFPCQEKKYRYRSLLQPNKFGGTICSGTVWDQASCHGPTACVKQAQCGQDFQCKETGRCLKRHLVCNGDNDCLDGSDEDNCEDIRVLEDDCSQYDPIPGSERVASGYNVLTQKQAQSVYDVRYYGGQCETVYNGEWRELRYDPTCERLYYGDDEKYFRKPYNFLKYHFEALADTTVSSESYDDANDLYSKVKNDESVSAGVTIGVGAAGSPFTVTAGVSGSRGSSVLNMLRKYNQKIYSFMRIFTKVQTAHFKMRRENIMLDEVMLQSLLELPEQYNYGMYAKFIDDYGTHYITSGTMGGIYEYILVLNKERMETAGTHREDDKLQNGKLLEPCKGGHNSSSGDQTRLQPIHEILRHTNLGPLETKRQNLRRALDQYLMEFNACRCGPCFNNGKPILDDRGRSKEFSTQRISSELDGF</sequence>
<protein>
    <recommendedName>
        <fullName evidence="23">MACPF domain-containing protein</fullName>
    </recommendedName>
</protein>
<dbReference type="SMART" id="SM00457">
    <property type="entry name" value="MACPF"/>
    <property type="match status" value="1"/>
</dbReference>
<dbReference type="Proteomes" id="UP000308365">
    <property type="component" value="Unassembled WGS sequence"/>
</dbReference>
<keyword evidence="19" id="KW-0325">Glycoprotein</keyword>
<dbReference type="GO" id="GO:0044218">
    <property type="term" value="C:other organism cell membrane"/>
    <property type="evidence" value="ECO:0007669"/>
    <property type="project" value="UniProtKB-KW"/>
</dbReference>
<evidence type="ECO:0000256" key="21">
    <source>
        <dbReference type="ARBA" id="ARBA00093472"/>
    </source>
</evidence>
<keyword evidence="5" id="KW-0964">Secreted</keyword>
<feature type="disulfide bond" evidence="22">
    <location>
        <begin position="92"/>
        <end position="107"/>
    </location>
</feature>
<organism evidence="24 25">
    <name type="scientific">Monodon monoceros</name>
    <name type="common">Narwhal</name>
    <name type="synonym">Ceratodon monodon</name>
    <dbReference type="NCBI Taxonomy" id="40151"/>
    <lineage>
        <taxon>Eukaryota</taxon>
        <taxon>Metazoa</taxon>
        <taxon>Chordata</taxon>
        <taxon>Craniata</taxon>
        <taxon>Vertebrata</taxon>
        <taxon>Euteleostomi</taxon>
        <taxon>Mammalia</taxon>
        <taxon>Eutheria</taxon>
        <taxon>Laurasiatheria</taxon>
        <taxon>Artiodactyla</taxon>
        <taxon>Whippomorpha</taxon>
        <taxon>Cetacea</taxon>
        <taxon>Odontoceti</taxon>
        <taxon>Monodontidae</taxon>
        <taxon>Monodon</taxon>
    </lineage>
</organism>
<evidence type="ECO:0000256" key="7">
    <source>
        <dbReference type="ARBA" id="ARBA00022537"/>
    </source>
</evidence>
<comment type="subunit">
    <text evidence="21">Heterotrimer of 3 chains: alpha (C8A), beta (C8B) and gamma (C8G); the alpha and gamma chains are disulfide bonded. Component of the membrane attack complex (MAC), composed of complement C5b, C6, C7, C8A, C8B, C8G and multiple copies of the pore-forming subunit C9.</text>
</comment>
<evidence type="ECO:0000256" key="1">
    <source>
        <dbReference type="ARBA" id="ARBA00004276"/>
    </source>
</evidence>
<dbReference type="PRINTS" id="PR00764">
    <property type="entry name" value="COMPLEMENTC9"/>
</dbReference>
<keyword evidence="11" id="KW-0677">Repeat</keyword>
<dbReference type="PROSITE" id="PS50092">
    <property type="entry name" value="TSP1"/>
    <property type="match status" value="1"/>
</dbReference>
<comment type="caution">
    <text evidence="22">Lacks conserved residue(s) required for the propagation of feature annotation.</text>
</comment>
<evidence type="ECO:0000256" key="8">
    <source>
        <dbReference type="ARBA" id="ARBA00022588"/>
    </source>
</evidence>
<evidence type="ECO:0000256" key="20">
    <source>
        <dbReference type="ARBA" id="ARBA00023298"/>
    </source>
</evidence>
<keyword evidence="6" id="KW-0245">EGF-like domain</keyword>
<evidence type="ECO:0000313" key="25">
    <source>
        <dbReference type="Proteomes" id="UP000308365"/>
    </source>
</evidence>
<comment type="subcellular location">
    <subcellularLocation>
        <location evidence="2">Secreted</location>
    </subcellularLocation>
    <subcellularLocation>
        <location evidence="1">Target cell membrane</location>
        <topology evidence="1">Multi-pass membrane protein</topology>
    </subcellularLocation>
</comment>
<comment type="caution">
    <text evidence="24">The sequence shown here is derived from an EMBL/GenBank/DDBJ whole genome shotgun (WGS) entry which is preliminary data.</text>
</comment>
<evidence type="ECO:0000256" key="13">
    <source>
        <dbReference type="ARBA" id="ARBA00022859"/>
    </source>
</evidence>
<keyword evidence="18" id="KW-0179">Complement alternate pathway</keyword>
<feature type="domain" description="MACPF" evidence="23">
    <location>
        <begin position="113"/>
        <end position="444"/>
    </location>
</feature>
<dbReference type="SUPFAM" id="SSF57424">
    <property type="entry name" value="LDL receptor-like module"/>
    <property type="match status" value="1"/>
</dbReference>
<keyword evidence="7" id="KW-1052">Target cell membrane</keyword>
<evidence type="ECO:0000256" key="11">
    <source>
        <dbReference type="ARBA" id="ARBA00022737"/>
    </source>
</evidence>
<dbReference type="Pfam" id="PF01823">
    <property type="entry name" value="MACPF"/>
    <property type="match status" value="1"/>
</dbReference>
<evidence type="ECO:0000256" key="2">
    <source>
        <dbReference type="ARBA" id="ARBA00004613"/>
    </source>
</evidence>
<dbReference type="SUPFAM" id="SSF82895">
    <property type="entry name" value="TSP-1 type 1 repeat"/>
    <property type="match status" value="1"/>
</dbReference>
<evidence type="ECO:0000256" key="9">
    <source>
        <dbReference type="ARBA" id="ARBA00022692"/>
    </source>
</evidence>
<keyword evidence="9" id="KW-0812">Transmembrane</keyword>
<accession>A0A4U1F5J9</accession>
<dbReference type="PROSITE" id="PS51412">
    <property type="entry name" value="MACPF_2"/>
    <property type="match status" value="1"/>
</dbReference>
<evidence type="ECO:0000256" key="4">
    <source>
        <dbReference type="ARBA" id="ARBA00022452"/>
    </source>
</evidence>
<evidence type="ECO:0000259" key="23">
    <source>
        <dbReference type="PROSITE" id="PS51412"/>
    </source>
</evidence>
<dbReference type="SMART" id="SM00192">
    <property type="entry name" value="LDLa"/>
    <property type="match status" value="1"/>
</dbReference>
<dbReference type="GO" id="GO:0031640">
    <property type="term" value="P:killing of cells of another organism"/>
    <property type="evidence" value="ECO:0007669"/>
    <property type="project" value="UniProtKB-KW"/>
</dbReference>
<dbReference type="InterPro" id="IPR020864">
    <property type="entry name" value="MACPF"/>
</dbReference>
<keyword evidence="15" id="KW-0473">Membrane attack complex</keyword>
<dbReference type="InterPro" id="IPR000884">
    <property type="entry name" value="TSP1_rpt"/>
</dbReference>
<keyword evidence="8" id="KW-0399">Innate immunity</keyword>
<dbReference type="EMBL" id="RWIC01000435">
    <property type="protein sequence ID" value="TKC43896.1"/>
    <property type="molecule type" value="Genomic_DNA"/>
</dbReference>
<dbReference type="PROSITE" id="PS50068">
    <property type="entry name" value="LDLRA_2"/>
    <property type="match status" value="1"/>
</dbReference>
<reference evidence="25" key="1">
    <citation type="journal article" date="2019" name="IScience">
        <title>Narwhal Genome Reveals Long-Term Low Genetic Diversity despite Current Large Abundance Size.</title>
        <authorList>
            <person name="Westbury M.V."/>
            <person name="Petersen B."/>
            <person name="Garde E."/>
            <person name="Heide-Jorgensen M.P."/>
            <person name="Lorenzen E.D."/>
        </authorList>
    </citation>
    <scope>NUCLEOTIDE SEQUENCE [LARGE SCALE GENOMIC DNA]</scope>
</reference>
<dbReference type="Gene3D" id="4.10.400.10">
    <property type="entry name" value="Low-density Lipoprotein Receptor"/>
    <property type="match status" value="1"/>
</dbReference>
<dbReference type="InterPro" id="IPR036383">
    <property type="entry name" value="TSP1_rpt_sf"/>
</dbReference>
<evidence type="ECO:0000256" key="6">
    <source>
        <dbReference type="ARBA" id="ARBA00022536"/>
    </source>
</evidence>
<evidence type="ECO:0000256" key="19">
    <source>
        <dbReference type="ARBA" id="ARBA00023180"/>
    </source>
</evidence>
<evidence type="ECO:0000256" key="10">
    <source>
        <dbReference type="ARBA" id="ARBA00022729"/>
    </source>
</evidence>
<dbReference type="InterPro" id="IPR023415">
    <property type="entry name" value="LDLR_class-A_CS"/>
</dbReference>
<dbReference type="CDD" id="cd00112">
    <property type="entry name" value="LDLa"/>
    <property type="match status" value="1"/>
</dbReference>
<evidence type="ECO:0000256" key="3">
    <source>
        <dbReference type="ARBA" id="ARBA00009214"/>
    </source>
</evidence>
<keyword evidence="13" id="KW-0391">Immunity</keyword>